<proteinExistence type="inferred from homology"/>
<dbReference type="Pfam" id="PF01381">
    <property type="entry name" value="HTH_3"/>
    <property type="match status" value="1"/>
</dbReference>
<evidence type="ECO:0000313" key="4">
    <source>
        <dbReference type="Proteomes" id="UP000297244"/>
    </source>
</evidence>
<organism evidence="3 4">
    <name type="scientific">Thermus tengchongensis</name>
    <dbReference type="NCBI Taxonomy" id="1214928"/>
    <lineage>
        <taxon>Bacteria</taxon>
        <taxon>Thermotogati</taxon>
        <taxon>Deinococcota</taxon>
        <taxon>Deinococci</taxon>
        <taxon>Thermales</taxon>
        <taxon>Thermaceae</taxon>
        <taxon>Thermus</taxon>
    </lineage>
</organism>
<dbReference type="PANTHER" id="PTHR43236:SF1">
    <property type="entry name" value="BLL7220 PROTEIN"/>
    <property type="match status" value="1"/>
</dbReference>
<dbReference type="CDD" id="cd00093">
    <property type="entry name" value="HTH_XRE"/>
    <property type="match status" value="1"/>
</dbReference>
<dbReference type="Gene3D" id="1.10.10.2910">
    <property type="match status" value="1"/>
</dbReference>
<evidence type="ECO:0000256" key="1">
    <source>
        <dbReference type="ARBA" id="ARBA00007227"/>
    </source>
</evidence>
<dbReference type="SUPFAM" id="SSF47413">
    <property type="entry name" value="lambda repressor-like DNA-binding domains"/>
    <property type="match status" value="1"/>
</dbReference>
<gene>
    <name evidence="3" type="ORF">E0489_12070</name>
</gene>
<dbReference type="Pfam" id="PF06114">
    <property type="entry name" value="Peptidase_M78"/>
    <property type="match status" value="1"/>
</dbReference>
<dbReference type="InterPro" id="IPR010982">
    <property type="entry name" value="Lambda_DNA-bd_dom_sf"/>
</dbReference>
<dbReference type="PANTHER" id="PTHR43236">
    <property type="entry name" value="ANTITOXIN HIGA1"/>
    <property type="match status" value="1"/>
</dbReference>
<sequence length="436" mass="48556">MMGVRGVAVNQKDLAHKLRQAREKLGLSQEEVAQALGVSRESLAQWERGERLPPALHLQRLAWLYGLEEKSLFEGGEVRYRDGLSVLLPEGVSLSAKARLELQRWLEFLDAYAEFLKEEGEPLSPAPQGILRELRPLGGLLTDVRRASSEARKVRERLALGQDVIPDLRVLLDGLGILVYQASLGEGLASRGEQVPEGEGSPATIWGAFYRHPQLGFSVLVNVDSTPGRQVFTLAHELSHALYHSRLPGILCRREALPEEKEVETFANAWAAHFLVPGNALKERVGEWVGDPRKLSAEDALLLAHHFGVSYTLLLYRLLNERLITEDTFRAWSRISPRVLAQVLGLSQEPYHLPAPSFLGELGRFPPSVLRRVRRAVLEGRLSVSEAAGLLDVDSTTLQRKLLASAEEEAESKEALELAKELNFRTPGRRRKALEA</sequence>
<dbReference type="InterPro" id="IPR001387">
    <property type="entry name" value="Cro/C1-type_HTH"/>
</dbReference>
<comment type="caution">
    <text evidence="3">The sequence shown here is derived from an EMBL/GenBank/DDBJ whole genome shotgun (WGS) entry which is preliminary data.</text>
</comment>
<dbReference type="EMBL" id="SKBL01000031">
    <property type="protein sequence ID" value="TFU14538.1"/>
    <property type="molecule type" value="Genomic_DNA"/>
</dbReference>
<protein>
    <submittedName>
        <fullName evidence="3">Helix-turn-helix domain-containing protein</fullName>
    </submittedName>
</protein>
<evidence type="ECO:0000259" key="2">
    <source>
        <dbReference type="PROSITE" id="PS50943"/>
    </source>
</evidence>
<comment type="similarity">
    <text evidence="1">Belongs to the short-chain fatty acyl-CoA assimilation regulator (ScfR) family.</text>
</comment>
<dbReference type="SMART" id="SM00530">
    <property type="entry name" value="HTH_XRE"/>
    <property type="match status" value="1"/>
</dbReference>
<keyword evidence="4" id="KW-1185">Reference proteome</keyword>
<feature type="domain" description="HTH cro/C1-type" evidence="2">
    <location>
        <begin position="18"/>
        <end position="72"/>
    </location>
</feature>
<name>A0ABY2K5F1_9DEIN</name>
<dbReference type="InterPro" id="IPR052345">
    <property type="entry name" value="Rad_response_metalloprotease"/>
</dbReference>
<accession>A0ABY2K5F1</accession>
<dbReference type="InterPro" id="IPR010359">
    <property type="entry name" value="IrrE_HExxH"/>
</dbReference>
<dbReference type="Gene3D" id="1.10.260.40">
    <property type="entry name" value="lambda repressor-like DNA-binding domains"/>
    <property type="match status" value="1"/>
</dbReference>
<reference evidence="3 4" key="1">
    <citation type="submission" date="2019-03" db="EMBL/GenBank/DDBJ databases">
        <title>Thermus tengchongensis species for the arsenic transformation mechanism.</title>
        <authorList>
            <person name="Yuan G.C."/>
        </authorList>
    </citation>
    <scope>NUCLEOTIDE SEQUENCE [LARGE SCALE GENOMIC DNA]</scope>
    <source>
        <strain evidence="3 4">15Y</strain>
    </source>
</reference>
<dbReference type="Proteomes" id="UP000297244">
    <property type="component" value="Unassembled WGS sequence"/>
</dbReference>
<dbReference type="PROSITE" id="PS50943">
    <property type="entry name" value="HTH_CROC1"/>
    <property type="match status" value="1"/>
</dbReference>
<evidence type="ECO:0000313" key="3">
    <source>
        <dbReference type="EMBL" id="TFU14538.1"/>
    </source>
</evidence>